<evidence type="ECO:0000256" key="1">
    <source>
        <dbReference type="SAM" id="MobiDB-lite"/>
    </source>
</evidence>
<accession>A0ABD1Z8H9</accession>
<proteinExistence type="predicted"/>
<dbReference type="EMBL" id="JBHFFA010000002">
    <property type="protein sequence ID" value="KAL2643704.1"/>
    <property type="molecule type" value="Genomic_DNA"/>
</dbReference>
<dbReference type="Proteomes" id="UP001605036">
    <property type="component" value="Unassembled WGS sequence"/>
</dbReference>
<reference evidence="2 3" key="1">
    <citation type="submission" date="2024-09" db="EMBL/GenBank/DDBJ databases">
        <title>Chromosome-scale assembly of Riccia fluitans.</title>
        <authorList>
            <person name="Paukszto L."/>
            <person name="Sawicki J."/>
            <person name="Karawczyk K."/>
            <person name="Piernik-Szablinska J."/>
            <person name="Szczecinska M."/>
            <person name="Mazdziarz M."/>
        </authorList>
    </citation>
    <scope>NUCLEOTIDE SEQUENCE [LARGE SCALE GENOMIC DNA]</scope>
    <source>
        <strain evidence="2">Rf_01</strain>
        <tissue evidence="2">Aerial parts of the thallus</tissue>
    </source>
</reference>
<evidence type="ECO:0000313" key="3">
    <source>
        <dbReference type="Proteomes" id="UP001605036"/>
    </source>
</evidence>
<sequence>MPTVTSIPCVLQVLTVVRSDDLKCQPIQKPRNGIKSKPPVTRRRHGHQLCLSDWRLSFKLQETRRRLASRNNQRRHGSKIWQLAGKIA</sequence>
<comment type="caution">
    <text evidence="2">The sequence shown here is derived from an EMBL/GenBank/DDBJ whole genome shotgun (WGS) entry which is preliminary data.</text>
</comment>
<protein>
    <recommendedName>
        <fullName evidence="4">Secreted protein</fullName>
    </recommendedName>
</protein>
<organism evidence="2 3">
    <name type="scientific">Riccia fluitans</name>
    <dbReference type="NCBI Taxonomy" id="41844"/>
    <lineage>
        <taxon>Eukaryota</taxon>
        <taxon>Viridiplantae</taxon>
        <taxon>Streptophyta</taxon>
        <taxon>Embryophyta</taxon>
        <taxon>Marchantiophyta</taxon>
        <taxon>Marchantiopsida</taxon>
        <taxon>Marchantiidae</taxon>
        <taxon>Marchantiales</taxon>
        <taxon>Ricciaceae</taxon>
        <taxon>Riccia</taxon>
    </lineage>
</organism>
<gene>
    <name evidence="2" type="ORF">R1flu_011291</name>
</gene>
<feature type="compositionally biased region" description="Basic residues" evidence="1">
    <location>
        <begin position="67"/>
        <end position="78"/>
    </location>
</feature>
<evidence type="ECO:0000313" key="2">
    <source>
        <dbReference type="EMBL" id="KAL2643704.1"/>
    </source>
</evidence>
<keyword evidence="3" id="KW-1185">Reference proteome</keyword>
<evidence type="ECO:0008006" key="4">
    <source>
        <dbReference type="Google" id="ProtNLM"/>
    </source>
</evidence>
<dbReference type="AlphaFoldDB" id="A0ABD1Z8H9"/>
<feature type="region of interest" description="Disordered" evidence="1">
    <location>
        <begin position="67"/>
        <end position="88"/>
    </location>
</feature>
<name>A0ABD1Z8H9_9MARC</name>